<dbReference type="OrthoDB" id="310475at2759"/>
<name>A0DRQ0_PARTE</name>
<dbReference type="RefSeq" id="XP_001453114.1">
    <property type="nucleotide sequence ID" value="XM_001453077.1"/>
</dbReference>
<dbReference type="InParanoid" id="A0DRQ0"/>
<organism evidence="1 2">
    <name type="scientific">Paramecium tetraurelia</name>
    <dbReference type="NCBI Taxonomy" id="5888"/>
    <lineage>
        <taxon>Eukaryota</taxon>
        <taxon>Sar</taxon>
        <taxon>Alveolata</taxon>
        <taxon>Ciliophora</taxon>
        <taxon>Intramacronucleata</taxon>
        <taxon>Oligohymenophorea</taxon>
        <taxon>Peniculida</taxon>
        <taxon>Parameciidae</taxon>
        <taxon>Paramecium</taxon>
    </lineage>
</organism>
<dbReference type="EMBL" id="CT868541">
    <property type="protein sequence ID" value="CAK85717.1"/>
    <property type="molecule type" value="Genomic_DNA"/>
</dbReference>
<protein>
    <submittedName>
        <fullName evidence="1">Uncharacterized protein</fullName>
    </submittedName>
</protein>
<reference evidence="1 2" key="1">
    <citation type="journal article" date="2006" name="Nature">
        <title>Global trends of whole-genome duplications revealed by the ciliate Paramecium tetraurelia.</title>
        <authorList>
            <consortium name="Genoscope"/>
            <person name="Aury J.-M."/>
            <person name="Jaillon O."/>
            <person name="Duret L."/>
            <person name="Noel B."/>
            <person name="Jubin C."/>
            <person name="Porcel B.M."/>
            <person name="Segurens B."/>
            <person name="Daubin V."/>
            <person name="Anthouard V."/>
            <person name="Aiach N."/>
            <person name="Arnaiz O."/>
            <person name="Billaut A."/>
            <person name="Beisson J."/>
            <person name="Blanc I."/>
            <person name="Bouhouche K."/>
            <person name="Camara F."/>
            <person name="Duharcourt S."/>
            <person name="Guigo R."/>
            <person name="Gogendeau D."/>
            <person name="Katinka M."/>
            <person name="Keller A.-M."/>
            <person name="Kissmehl R."/>
            <person name="Klotz C."/>
            <person name="Koll F."/>
            <person name="Le Moue A."/>
            <person name="Lepere C."/>
            <person name="Malinsky S."/>
            <person name="Nowacki M."/>
            <person name="Nowak J.K."/>
            <person name="Plattner H."/>
            <person name="Poulain J."/>
            <person name="Ruiz F."/>
            <person name="Serrano V."/>
            <person name="Zagulski M."/>
            <person name="Dessen P."/>
            <person name="Betermier M."/>
            <person name="Weissenbach J."/>
            <person name="Scarpelli C."/>
            <person name="Schachter V."/>
            <person name="Sperling L."/>
            <person name="Meyer E."/>
            <person name="Cohen J."/>
            <person name="Wincker P."/>
        </authorList>
    </citation>
    <scope>NUCLEOTIDE SEQUENCE [LARGE SCALE GENOMIC DNA]</scope>
    <source>
        <strain evidence="1 2">Stock d4-2</strain>
    </source>
</reference>
<dbReference type="Proteomes" id="UP000000600">
    <property type="component" value="Unassembled WGS sequence"/>
</dbReference>
<evidence type="ECO:0000313" key="1">
    <source>
        <dbReference type="EMBL" id="CAK85717.1"/>
    </source>
</evidence>
<proteinExistence type="predicted"/>
<dbReference type="OMA" id="NTIQWIE"/>
<dbReference type="KEGG" id="ptm:GSPATT00019435001"/>
<evidence type="ECO:0000313" key="2">
    <source>
        <dbReference type="Proteomes" id="UP000000600"/>
    </source>
</evidence>
<dbReference type="HOGENOM" id="CLU_666414_0_0_1"/>
<keyword evidence="2" id="KW-1185">Reference proteome</keyword>
<sequence>MKGFSYPQTIFKPLQNDYLIDSDILETLDQLKIKQYTDLETEDNQLILKFTFKGDQFLSLQDLITFKENDLQCFQVDYAFVIINQILAEFQSKYEKYQLNVNFNPEEIWIHIGQSQNSFQQVIFTSINFDKLNKINPDIGQLKTTIVKFLQLFSQSDPYIIQEVNETLKKCNQINEIQNIIQNKLKPSQQLMLNHKSNIEFQKLVDIFQNSKEISLQGKNYDILTNNLISQVAKSNYSLKDASNIQRAFEILNLLPLYKILTLWDDLDDIFIILKEYEILNSLKRLQNINDYIFLLTFPKQRHKPDIIISVSYAESTLKWIEFLEKFINYKINHYIKNILDFYKGDKDEWFKVDYKCIFNKIRQQYNDSENVEQTIENYQSLKDFTYDNMKIYYQEKVNGLNQEIIKIMFKKK</sequence>
<dbReference type="GeneID" id="5038899"/>
<dbReference type="AlphaFoldDB" id="A0DRQ0"/>
<gene>
    <name evidence="1" type="ORF">GSPATT00019435001</name>
</gene>
<accession>A0DRQ0</accession>